<dbReference type="RefSeq" id="WP_111371313.1">
    <property type="nucleotide sequence ID" value="NZ_CP029480.1"/>
</dbReference>
<feature type="transmembrane region" description="Helical" evidence="6">
    <location>
        <begin position="216"/>
        <end position="233"/>
    </location>
</feature>
<evidence type="ECO:0000256" key="4">
    <source>
        <dbReference type="ARBA" id="ARBA00022989"/>
    </source>
</evidence>
<dbReference type="Pfam" id="PF01040">
    <property type="entry name" value="UbiA"/>
    <property type="match status" value="1"/>
</dbReference>
<accession>A0A2Z4GAY7</accession>
<dbReference type="PANTHER" id="PTHR42723">
    <property type="entry name" value="CHLOROPHYLL SYNTHASE"/>
    <property type="match status" value="1"/>
</dbReference>
<feature type="transmembrane region" description="Helical" evidence="6">
    <location>
        <begin position="271"/>
        <end position="288"/>
    </location>
</feature>
<feature type="transmembrane region" description="Helical" evidence="6">
    <location>
        <begin position="245"/>
        <end position="265"/>
    </location>
</feature>
<keyword evidence="5 6" id="KW-0472">Membrane</keyword>
<keyword evidence="7" id="KW-0808">Transferase</keyword>
<dbReference type="NCBIfam" id="NF035940">
    <property type="entry name" value="prenyl_rel_EboC"/>
    <property type="match status" value="1"/>
</dbReference>
<dbReference type="CDD" id="cd13964">
    <property type="entry name" value="PT_UbiA_1"/>
    <property type="match status" value="1"/>
</dbReference>
<feature type="transmembrane region" description="Helical" evidence="6">
    <location>
        <begin position="161"/>
        <end position="179"/>
    </location>
</feature>
<dbReference type="InterPro" id="IPR044878">
    <property type="entry name" value="UbiA_sf"/>
</dbReference>
<gene>
    <name evidence="7" type="ORF">DJ013_08445</name>
</gene>
<protein>
    <submittedName>
        <fullName evidence="7">Polyprenyltransferase</fullName>
    </submittedName>
</protein>
<sequence length="294" mass="31750">MKLFYYLALTRPANVITAVSDIAAGVAIAGAFALSPFPWTSFLFLALATSGLYAGGIVFNDVFDLELDKVERPERIIPSGKLTSSQAIFFGMVLFICAIFFASLVSIQSGVIAALVALCAVLYDKFAKHHIVAGPLTMGLCRGLNLTLGMSILANGQLPEMWMMAFIPIVFIAAITLTSQGEVLGNNKLSVTFALVLDLLVAATILVLAFKGIMNLWMVLPFVLLWIGINFSAKFKAIRHNEPKNIMNAVKMGVLSLIPLNASYVAGFSDWKYGLAVLCLLPISIFLAKKFSVT</sequence>
<dbReference type="OrthoDB" id="2908954at2"/>
<dbReference type="PANTHER" id="PTHR42723:SF1">
    <property type="entry name" value="CHLOROPHYLL SYNTHASE, CHLOROPLASTIC"/>
    <property type="match status" value="1"/>
</dbReference>
<evidence type="ECO:0000256" key="6">
    <source>
        <dbReference type="SAM" id="Phobius"/>
    </source>
</evidence>
<reference evidence="7 8" key="1">
    <citation type="submission" date="2018-05" db="EMBL/GenBank/DDBJ databases">
        <title>Complete genome sequence of Arcticibacterium luteifluviistationis SM1504T, a cytophagaceae bacterium isolated from Arctic surface seawater.</title>
        <authorList>
            <person name="Li Y."/>
            <person name="Qin Q.-L."/>
        </authorList>
    </citation>
    <scope>NUCLEOTIDE SEQUENCE [LARGE SCALE GENOMIC DNA]</scope>
    <source>
        <strain evidence="7 8">SM1504</strain>
    </source>
</reference>
<comment type="subcellular location">
    <subcellularLocation>
        <location evidence="1">Membrane</location>
        <topology evidence="1">Multi-pass membrane protein</topology>
    </subcellularLocation>
</comment>
<evidence type="ECO:0000256" key="5">
    <source>
        <dbReference type="ARBA" id="ARBA00023136"/>
    </source>
</evidence>
<dbReference type="InterPro" id="IPR050475">
    <property type="entry name" value="Prenyltransferase_related"/>
</dbReference>
<evidence type="ECO:0000256" key="3">
    <source>
        <dbReference type="ARBA" id="ARBA00022692"/>
    </source>
</evidence>
<dbReference type="InterPro" id="IPR000537">
    <property type="entry name" value="UbiA_prenyltransferase"/>
</dbReference>
<evidence type="ECO:0000256" key="1">
    <source>
        <dbReference type="ARBA" id="ARBA00004141"/>
    </source>
</evidence>
<feature type="transmembrane region" description="Helical" evidence="6">
    <location>
        <begin position="39"/>
        <end position="63"/>
    </location>
</feature>
<evidence type="ECO:0000313" key="8">
    <source>
        <dbReference type="Proteomes" id="UP000249873"/>
    </source>
</evidence>
<organism evidence="7 8">
    <name type="scientific">Arcticibacterium luteifluviistationis</name>
    <dbReference type="NCBI Taxonomy" id="1784714"/>
    <lineage>
        <taxon>Bacteria</taxon>
        <taxon>Pseudomonadati</taxon>
        <taxon>Bacteroidota</taxon>
        <taxon>Cytophagia</taxon>
        <taxon>Cytophagales</taxon>
        <taxon>Leadbetterellaceae</taxon>
        <taxon>Arcticibacterium</taxon>
    </lineage>
</organism>
<dbReference type="Proteomes" id="UP000249873">
    <property type="component" value="Chromosome"/>
</dbReference>
<name>A0A2Z4GAY7_9BACT</name>
<dbReference type="AlphaFoldDB" id="A0A2Z4GAY7"/>
<proteinExistence type="predicted"/>
<feature type="transmembrane region" description="Helical" evidence="6">
    <location>
        <begin position="12"/>
        <end position="33"/>
    </location>
</feature>
<evidence type="ECO:0000313" key="7">
    <source>
        <dbReference type="EMBL" id="AWV98200.1"/>
    </source>
</evidence>
<dbReference type="EMBL" id="CP029480">
    <property type="protein sequence ID" value="AWV98200.1"/>
    <property type="molecule type" value="Genomic_DNA"/>
</dbReference>
<feature type="transmembrane region" description="Helical" evidence="6">
    <location>
        <begin position="84"/>
        <end position="101"/>
    </location>
</feature>
<dbReference type="KEGG" id="als:DJ013_08445"/>
<feature type="transmembrane region" description="Helical" evidence="6">
    <location>
        <begin position="136"/>
        <end position="155"/>
    </location>
</feature>
<feature type="transmembrane region" description="Helical" evidence="6">
    <location>
        <begin position="191"/>
        <end position="210"/>
    </location>
</feature>
<dbReference type="GO" id="GO:0016020">
    <property type="term" value="C:membrane"/>
    <property type="evidence" value="ECO:0007669"/>
    <property type="project" value="UniProtKB-SubCell"/>
</dbReference>
<keyword evidence="3 6" id="KW-0812">Transmembrane</keyword>
<keyword evidence="4 6" id="KW-1133">Transmembrane helix</keyword>
<dbReference type="GO" id="GO:0016765">
    <property type="term" value="F:transferase activity, transferring alkyl or aryl (other than methyl) groups"/>
    <property type="evidence" value="ECO:0007669"/>
    <property type="project" value="InterPro"/>
</dbReference>
<keyword evidence="2" id="KW-1003">Cell membrane</keyword>
<keyword evidence="8" id="KW-1185">Reference proteome</keyword>
<dbReference type="Gene3D" id="1.10.357.140">
    <property type="entry name" value="UbiA prenyltransferase"/>
    <property type="match status" value="1"/>
</dbReference>
<evidence type="ECO:0000256" key="2">
    <source>
        <dbReference type="ARBA" id="ARBA00022475"/>
    </source>
</evidence>